<feature type="transmembrane region" description="Helical" evidence="5">
    <location>
        <begin position="154"/>
        <end position="172"/>
    </location>
</feature>
<keyword evidence="4 5" id="KW-0472">Membrane</keyword>
<evidence type="ECO:0000256" key="1">
    <source>
        <dbReference type="ARBA" id="ARBA00004651"/>
    </source>
</evidence>
<evidence type="ECO:0000259" key="6">
    <source>
        <dbReference type="PROSITE" id="PS50850"/>
    </source>
</evidence>
<evidence type="ECO:0000313" key="7">
    <source>
        <dbReference type="EMBL" id="GGB33967.1"/>
    </source>
</evidence>
<dbReference type="GO" id="GO:0005886">
    <property type="term" value="C:plasma membrane"/>
    <property type="evidence" value="ECO:0007669"/>
    <property type="project" value="UniProtKB-SubCell"/>
</dbReference>
<dbReference type="PANTHER" id="PTHR42910:SF1">
    <property type="entry name" value="MAJOR FACILITATOR SUPERFAMILY (MFS) PROFILE DOMAIN-CONTAINING PROTEIN"/>
    <property type="match status" value="1"/>
</dbReference>
<dbReference type="RefSeq" id="WP_188586695.1">
    <property type="nucleotide sequence ID" value="NZ_BMGC01000014.1"/>
</dbReference>
<feature type="transmembrane region" description="Helical" evidence="5">
    <location>
        <begin position="69"/>
        <end position="89"/>
    </location>
</feature>
<feature type="transmembrane region" description="Helical" evidence="5">
    <location>
        <begin position="30"/>
        <end position="49"/>
    </location>
</feature>
<comment type="subcellular location">
    <subcellularLocation>
        <location evidence="1">Cell membrane</location>
        <topology evidence="1">Multi-pass membrane protein</topology>
    </subcellularLocation>
</comment>
<reference evidence="7" key="2">
    <citation type="submission" date="2020-09" db="EMBL/GenBank/DDBJ databases">
        <authorList>
            <person name="Sun Q."/>
            <person name="Zhou Y."/>
        </authorList>
    </citation>
    <scope>NUCLEOTIDE SEQUENCE</scope>
    <source>
        <strain evidence="7">CGMCC 1.12827</strain>
    </source>
</reference>
<dbReference type="Proteomes" id="UP000621454">
    <property type="component" value="Unassembled WGS sequence"/>
</dbReference>
<gene>
    <name evidence="7" type="ORF">GCM10011489_22610</name>
</gene>
<feature type="transmembrane region" description="Helical" evidence="5">
    <location>
        <begin position="124"/>
        <end position="147"/>
    </location>
</feature>
<evidence type="ECO:0000256" key="5">
    <source>
        <dbReference type="SAM" id="Phobius"/>
    </source>
</evidence>
<feature type="domain" description="Major facilitator superfamily (MFS) profile" evidence="6">
    <location>
        <begin position="28"/>
        <end position="412"/>
    </location>
</feature>
<dbReference type="PANTHER" id="PTHR42910">
    <property type="entry name" value="TRANSPORTER SCO4007-RELATED"/>
    <property type="match status" value="1"/>
</dbReference>
<feature type="transmembrane region" description="Helical" evidence="5">
    <location>
        <begin position="296"/>
        <end position="314"/>
    </location>
</feature>
<feature type="transmembrane region" description="Helical" evidence="5">
    <location>
        <begin position="320"/>
        <end position="339"/>
    </location>
</feature>
<feature type="transmembrane region" description="Helical" evidence="5">
    <location>
        <begin position="101"/>
        <end position="118"/>
    </location>
</feature>
<reference evidence="7" key="1">
    <citation type="journal article" date="2014" name="Int. J. Syst. Evol. Microbiol.">
        <title>Complete genome sequence of Corynebacterium casei LMG S-19264T (=DSM 44701T), isolated from a smear-ripened cheese.</title>
        <authorList>
            <consortium name="US DOE Joint Genome Institute (JGI-PGF)"/>
            <person name="Walter F."/>
            <person name="Albersmeier A."/>
            <person name="Kalinowski J."/>
            <person name="Ruckert C."/>
        </authorList>
    </citation>
    <scope>NUCLEOTIDE SEQUENCE</scope>
    <source>
        <strain evidence="7">CGMCC 1.12827</strain>
    </source>
</reference>
<evidence type="ECO:0000256" key="2">
    <source>
        <dbReference type="ARBA" id="ARBA00022692"/>
    </source>
</evidence>
<dbReference type="CDD" id="cd17324">
    <property type="entry name" value="MFS_NepI_like"/>
    <property type="match status" value="1"/>
</dbReference>
<feature type="transmembrane region" description="Helical" evidence="5">
    <location>
        <begin position="359"/>
        <end position="378"/>
    </location>
</feature>
<name>A0A916WVI1_9ACTN</name>
<dbReference type="EMBL" id="BMGC01000014">
    <property type="protein sequence ID" value="GGB33967.1"/>
    <property type="molecule type" value="Genomic_DNA"/>
</dbReference>
<feature type="transmembrane region" description="Helical" evidence="5">
    <location>
        <begin position="184"/>
        <end position="204"/>
    </location>
</feature>
<dbReference type="Pfam" id="PF07690">
    <property type="entry name" value="MFS_1"/>
    <property type="match status" value="1"/>
</dbReference>
<dbReference type="InterPro" id="IPR020846">
    <property type="entry name" value="MFS_dom"/>
</dbReference>
<keyword evidence="8" id="KW-1185">Reference proteome</keyword>
<comment type="caution">
    <text evidence="7">The sequence shown here is derived from an EMBL/GenBank/DDBJ whole genome shotgun (WGS) entry which is preliminary data.</text>
</comment>
<dbReference type="Gene3D" id="1.20.1250.20">
    <property type="entry name" value="MFS general substrate transporter like domains"/>
    <property type="match status" value="1"/>
</dbReference>
<evidence type="ECO:0000313" key="8">
    <source>
        <dbReference type="Proteomes" id="UP000621454"/>
    </source>
</evidence>
<keyword evidence="2 5" id="KW-0812">Transmembrane</keyword>
<dbReference type="GO" id="GO:0022857">
    <property type="term" value="F:transmembrane transporter activity"/>
    <property type="evidence" value="ECO:0007669"/>
    <property type="project" value="InterPro"/>
</dbReference>
<feature type="transmembrane region" description="Helical" evidence="5">
    <location>
        <begin position="237"/>
        <end position="257"/>
    </location>
</feature>
<protein>
    <submittedName>
        <fullName evidence="7">MFS transporter</fullName>
    </submittedName>
</protein>
<proteinExistence type="predicted"/>
<feature type="transmembrane region" description="Helical" evidence="5">
    <location>
        <begin position="263"/>
        <end position="284"/>
    </location>
</feature>
<organism evidence="7 8">
    <name type="scientific">Gordonia jinhuaensis</name>
    <dbReference type="NCBI Taxonomy" id="1517702"/>
    <lineage>
        <taxon>Bacteria</taxon>
        <taxon>Bacillati</taxon>
        <taxon>Actinomycetota</taxon>
        <taxon>Actinomycetes</taxon>
        <taxon>Mycobacteriales</taxon>
        <taxon>Gordoniaceae</taxon>
        <taxon>Gordonia</taxon>
    </lineage>
</organism>
<evidence type="ECO:0000256" key="4">
    <source>
        <dbReference type="ARBA" id="ARBA00023136"/>
    </source>
</evidence>
<feature type="transmembrane region" description="Helical" evidence="5">
    <location>
        <begin position="384"/>
        <end position="407"/>
    </location>
</feature>
<dbReference type="InterPro" id="IPR011701">
    <property type="entry name" value="MFS"/>
</dbReference>
<keyword evidence="3 5" id="KW-1133">Transmembrane helix</keyword>
<sequence>MTADETTADETTGSGAQTGQVEHTFTLTRAITLLLTVTAGTSVAALYYAQPLLVIIATNLHTSTSLAGLLVTASQVGYVVGLALLVPLGDIVDRRTLITRLLALAVVAALVAACAPNFWVLCAALVFCGITSATAMVVVPFAAGVAAPHERGRVTGTVMSGVMLGILLARTISGALAELGGWRTIYAVSAVAFAILAVCVWRMLPSAPATATVRYPRLLASIATLIRAEPLLRGRMALGFLSMGGFTLMWTASTFLLARDYGFSAGVIGLFGLAGAAGAAGAPVIGRLFDRGHAHVANTVAWVSILVGWGLLALGHHTLVAFVLGLLLFDFGSQAVQICNQNRIYSSLDPAARSRITTAYMVTFFLGGVAGSALAAPLYDAGGWGAVCLAGTVVAVVGLALWGAIYLSRERSLTAAH</sequence>
<dbReference type="PROSITE" id="PS50850">
    <property type="entry name" value="MFS"/>
    <property type="match status" value="1"/>
</dbReference>
<accession>A0A916WVI1</accession>
<evidence type="ECO:0000256" key="3">
    <source>
        <dbReference type="ARBA" id="ARBA00022989"/>
    </source>
</evidence>
<dbReference type="AlphaFoldDB" id="A0A916WVI1"/>
<dbReference type="SUPFAM" id="SSF103473">
    <property type="entry name" value="MFS general substrate transporter"/>
    <property type="match status" value="1"/>
</dbReference>
<dbReference type="InterPro" id="IPR036259">
    <property type="entry name" value="MFS_trans_sf"/>
</dbReference>